<accession>A0A9N9RB68</accession>
<feature type="transmembrane region" description="Helical" evidence="8">
    <location>
        <begin position="401"/>
        <end position="421"/>
    </location>
</feature>
<evidence type="ECO:0000313" key="10">
    <source>
        <dbReference type="EMBL" id="CAG9792854.1"/>
    </source>
</evidence>
<evidence type="ECO:0000256" key="7">
    <source>
        <dbReference type="ARBA" id="ARBA00023136"/>
    </source>
</evidence>
<dbReference type="InterPro" id="IPR050549">
    <property type="entry name" value="MFS_Trehalose_Transporter"/>
</dbReference>
<feature type="domain" description="Major facilitator superfamily (MFS) profile" evidence="9">
    <location>
        <begin position="26"/>
        <end position="455"/>
    </location>
</feature>
<organism evidence="10 11">
    <name type="scientific">Diatraea saccharalis</name>
    <name type="common">sugarcane borer</name>
    <dbReference type="NCBI Taxonomy" id="40085"/>
    <lineage>
        <taxon>Eukaryota</taxon>
        <taxon>Metazoa</taxon>
        <taxon>Ecdysozoa</taxon>
        <taxon>Arthropoda</taxon>
        <taxon>Hexapoda</taxon>
        <taxon>Insecta</taxon>
        <taxon>Pterygota</taxon>
        <taxon>Neoptera</taxon>
        <taxon>Endopterygota</taxon>
        <taxon>Lepidoptera</taxon>
        <taxon>Glossata</taxon>
        <taxon>Ditrysia</taxon>
        <taxon>Pyraloidea</taxon>
        <taxon>Crambidae</taxon>
        <taxon>Crambinae</taxon>
        <taxon>Diatraea</taxon>
    </lineage>
</organism>
<reference evidence="10" key="1">
    <citation type="submission" date="2021-12" db="EMBL/GenBank/DDBJ databases">
        <authorList>
            <person name="King R."/>
        </authorList>
    </citation>
    <scope>NUCLEOTIDE SEQUENCE</scope>
</reference>
<dbReference type="PROSITE" id="PS50850">
    <property type="entry name" value="MFS"/>
    <property type="match status" value="1"/>
</dbReference>
<dbReference type="InterPro" id="IPR005828">
    <property type="entry name" value="MFS_sugar_transport-like"/>
</dbReference>
<dbReference type="InterPro" id="IPR036259">
    <property type="entry name" value="MFS_trans_sf"/>
</dbReference>
<dbReference type="Gene3D" id="1.20.1250.20">
    <property type="entry name" value="MFS general substrate transporter like domains"/>
    <property type="match status" value="1"/>
</dbReference>
<keyword evidence="7 8" id="KW-0472">Membrane</keyword>
<proteinExistence type="predicted"/>
<dbReference type="SUPFAM" id="SSF103473">
    <property type="entry name" value="MFS general substrate transporter"/>
    <property type="match status" value="1"/>
</dbReference>
<dbReference type="Pfam" id="PF00083">
    <property type="entry name" value="Sugar_tr"/>
    <property type="match status" value="1"/>
</dbReference>
<feature type="transmembrane region" description="Helical" evidence="8">
    <location>
        <begin position="305"/>
        <end position="325"/>
    </location>
</feature>
<feature type="transmembrane region" description="Helical" evidence="8">
    <location>
        <begin position="427"/>
        <end position="451"/>
    </location>
</feature>
<dbReference type="GO" id="GO:0005886">
    <property type="term" value="C:plasma membrane"/>
    <property type="evidence" value="ECO:0007669"/>
    <property type="project" value="UniProtKB-SubCell"/>
</dbReference>
<keyword evidence="4" id="KW-0762">Sugar transport</keyword>
<sequence length="468" mass="51659">MTDKIISNEKNKDNRGLGHTRLQWTVVMIVSMMMFNYGMSNGWLSPMTKILTSELSPTGSALSSSELTWVSSITALTAMCVVTFYAYTTDKFGRKAGVLAVAIPQSLSWAMKLFATNTTLLIISRAVAGFASAGCFIALPIYVREISQDSIRGAAVALLMLMQNLGCFFMYLIGGYLDYYIILGISLSVSLISTVLMVFAPESPAHLVKKEKFEDAAKTLALLRGVQSDHKSIQLEINEMKNDEEYYKSLPHLTFVNIFKNKAWRRGLLRIILVNTAQSGSGIFAILTYVWVILSSTGASVDPDLQSLVVPVLLLCGSLVSMVWVQKFGRKVILVSMHTLIAVAMTCLGTYLVLQHNGFSPPDWIPLFAIATSVWAYAAGVLPLFYVIVSEMFHFQVRSKLMGCIVSYSWFVSSIQLLAFIPVSEMFGIYTMFFIYGFINIVGAIAALVLLPETKGKTIEEIEKILSG</sequence>
<dbReference type="PANTHER" id="PTHR48021">
    <property type="match status" value="1"/>
</dbReference>
<evidence type="ECO:0000256" key="3">
    <source>
        <dbReference type="ARBA" id="ARBA00022475"/>
    </source>
</evidence>
<feature type="transmembrane region" description="Helical" evidence="8">
    <location>
        <begin position="96"/>
        <end position="115"/>
    </location>
</feature>
<dbReference type="GO" id="GO:0022857">
    <property type="term" value="F:transmembrane transporter activity"/>
    <property type="evidence" value="ECO:0007669"/>
    <property type="project" value="InterPro"/>
</dbReference>
<keyword evidence="3" id="KW-1003">Cell membrane</keyword>
<feature type="transmembrane region" description="Helical" evidence="8">
    <location>
        <begin position="67"/>
        <end position="87"/>
    </location>
</feature>
<evidence type="ECO:0000259" key="9">
    <source>
        <dbReference type="PROSITE" id="PS50850"/>
    </source>
</evidence>
<keyword evidence="6 8" id="KW-1133">Transmembrane helix</keyword>
<keyword evidence="2" id="KW-0813">Transport</keyword>
<evidence type="ECO:0000256" key="8">
    <source>
        <dbReference type="SAM" id="Phobius"/>
    </source>
</evidence>
<comment type="subcellular location">
    <subcellularLocation>
        <location evidence="1">Cell membrane</location>
        <topology evidence="1">Multi-pass membrane protein</topology>
    </subcellularLocation>
</comment>
<evidence type="ECO:0000313" key="11">
    <source>
        <dbReference type="Proteomes" id="UP001153714"/>
    </source>
</evidence>
<evidence type="ECO:0000256" key="2">
    <source>
        <dbReference type="ARBA" id="ARBA00022448"/>
    </source>
</evidence>
<feature type="transmembrane region" description="Helical" evidence="8">
    <location>
        <begin position="332"/>
        <end position="352"/>
    </location>
</feature>
<feature type="transmembrane region" description="Helical" evidence="8">
    <location>
        <begin position="179"/>
        <end position="200"/>
    </location>
</feature>
<dbReference type="AlphaFoldDB" id="A0A9N9RB68"/>
<dbReference type="OrthoDB" id="4142200at2759"/>
<evidence type="ECO:0000256" key="6">
    <source>
        <dbReference type="ARBA" id="ARBA00022989"/>
    </source>
</evidence>
<dbReference type="InterPro" id="IPR020846">
    <property type="entry name" value="MFS_dom"/>
</dbReference>
<keyword evidence="11" id="KW-1185">Reference proteome</keyword>
<protein>
    <recommendedName>
        <fullName evidence="9">Major facilitator superfamily (MFS) profile domain-containing protein</fullName>
    </recommendedName>
</protein>
<feature type="transmembrane region" description="Helical" evidence="8">
    <location>
        <begin position="121"/>
        <end position="143"/>
    </location>
</feature>
<evidence type="ECO:0000256" key="1">
    <source>
        <dbReference type="ARBA" id="ARBA00004651"/>
    </source>
</evidence>
<dbReference type="FunFam" id="1.20.1250.20:FF:000218">
    <property type="entry name" value="facilitated trehalose transporter Tret1"/>
    <property type="match status" value="1"/>
</dbReference>
<feature type="transmembrane region" description="Helical" evidence="8">
    <location>
        <begin position="364"/>
        <end position="389"/>
    </location>
</feature>
<name>A0A9N9RB68_9NEOP</name>
<feature type="transmembrane region" description="Helical" evidence="8">
    <location>
        <begin position="155"/>
        <end position="173"/>
    </location>
</feature>
<dbReference type="PANTHER" id="PTHR48021:SF33">
    <property type="entry name" value="AT22075P-RELATED"/>
    <property type="match status" value="1"/>
</dbReference>
<evidence type="ECO:0000256" key="4">
    <source>
        <dbReference type="ARBA" id="ARBA00022597"/>
    </source>
</evidence>
<gene>
    <name evidence="10" type="ORF">DIATSA_LOCUS10340</name>
</gene>
<dbReference type="EMBL" id="OU893336">
    <property type="protein sequence ID" value="CAG9792854.1"/>
    <property type="molecule type" value="Genomic_DNA"/>
</dbReference>
<dbReference type="Proteomes" id="UP001153714">
    <property type="component" value="Chromosome 5"/>
</dbReference>
<keyword evidence="5 8" id="KW-0812">Transmembrane</keyword>
<reference evidence="10" key="2">
    <citation type="submission" date="2022-10" db="EMBL/GenBank/DDBJ databases">
        <authorList>
            <consortium name="ENA_rothamsted_submissions"/>
            <consortium name="culmorum"/>
            <person name="King R."/>
        </authorList>
    </citation>
    <scope>NUCLEOTIDE SEQUENCE</scope>
</reference>
<feature type="transmembrane region" description="Helical" evidence="8">
    <location>
        <begin position="268"/>
        <end position="293"/>
    </location>
</feature>
<feature type="transmembrane region" description="Helical" evidence="8">
    <location>
        <begin position="21"/>
        <end position="39"/>
    </location>
</feature>
<evidence type="ECO:0000256" key="5">
    <source>
        <dbReference type="ARBA" id="ARBA00022692"/>
    </source>
</evidence>